<dbReference type="Gene3D" id="3.30.300.20">
    <property type="match status" value="1"/>
</dbReference>
<feature type="region of interest" description="G3" evidence="9">
    <location>
        <begin position="66"/>
        <end position="69"/>
    </location>
</feature>
<feature type="binding site" evidence="8">
    <location>
        <begin position="128"/>
        <end position="131"/>
    </location>
    <ligand>
        <name>GTP</name>
        <dbReference type="ChEBI" id="CHEBI:37565"/>
    </ligand>
</feature>
<dbReference type="SUPFAM" id="SSF52540">
    <property type="entry name" value="P-loop containing nucleoside triphosphate hydrolases"/>
    <property type="match status" value="1"/>
</dbReference>
<evidence type="ECO:0000256" key="1">
    <source>
        <dbReference type="ARBA" id="ARBA00007921"/>
    </source>
</evidence>
<dbReference type="InterPro" id="IPR005662">
    <property type="entry name" value="GTPase_Era-like"/>
</dbReference>
<dbReference type="FunFam" id="3.40.50.300:FF:000094">
    <property type="entry name" value="GTPase Era"/>
    <property type="match status" value="1"/>
</dbReference>
<dbReference type="Pfam" id="PF07650">
    <property type="entry name" value="KH_2"/>
    <property type="match status" value="1"/>
</dbReference>
<dbReference type="GO" id="GO:0070181">
    <property type="term" value="F:small ribosomal subunit rRNA binding"/>
    <property type="evidence" value="ECO:0007669"/>
    <property type="project" value="UniProtKB-UniRule"/>
</dbReference>
<feature type="region of interest" description="G5" evidence="9">
    <location>
        <begin position="157"/>
        <end position="159"/>
    </location>
</feature>
<dbReference type="GO" id="GO:0000028">
    <property type="term" value="P:ribosomal small subunit assembly"/>
    <property type="evidence" value="ECO:0007669"/>
    <property type="project" value="TreeGrafter"/>
</dbReference>
<dbReference type="InterPro" id="IPR009019">
    <property type="entry name" value="KH_sf_prok-type"/>
</dbReference>
<dbReference type="SUPFAM" id="SSF54814">
    <property type="entry name" value="Prokaryotic type KH domain (KH-domain type II)"/>
    <property type="match status" value="1"/>
</dbReference>
<dbReference type="CDD" id="cd04163">
    <property type="entry name" value="Era"/>
    <property type="match status" value="1"/>
</dbReference>
<gene>
    <name evidence="8" type="primary">era</name>
    <name evidence="13" type="ORF">MSL71_17720</name>
</gene>
<comment type="subcellular location">
    <subcellularLocation>
        <location evidence="8">Cytoplasm</location>
    </subcellularLocation>
    <subcellularLocation>
        <location evidence="8">Cell membrane</location>
        <topology evidence="8">Peripheral membrane protein</topology>
    </subcellularLocation>
</comment>
<evidence type="ECO:0000256" key="8">
    <source>
        <dbReference type="HAMAP-Rule" id="MF_00367"/>
    </source>
</evidence>
<dbReference type="RefSeq" id="WP_180138884.1">
    <property type="nucleotide sequence ID" value="NZ_CAADHO010000002.1"/>
</dbReference>
<dbReference type="GO" id="GO:0005525">
    <property type="term" value="F:GTP binding"/>
    <property type="evidence" value="ECO:0007669"/>
    <property type="project" value="UniProtKB-UniRule"/>
</dbReference>
<dbReference type="CDD" id="cd22534">
    <property type="entry name" value="KH-II_Era"/>
    <property type="match status" value="1"/>
</dbReference>
<dbReference type="GO" id="GO:0043024">
    <property type="term" value="F:ribosomal small subunit binding"/>
    <property type="evidence" value="ECO:0007669"/>
    <property type="project" value="TreeGrafter"/>
</dbReference>
<protein>
    <recommendedName>
        <fullName evidence="2 8">GTPase Era</fullName>
    </recommendedName>
</protein>
<keyword evidence="4" id="KW-0997">Cell inner membrane</keyword>
<evidence type="ECO:0000256" key="9">
    <source>
        <dbReference type="PROSITE-ProRule" id="PRU01050"/>
    </source>
</evidence>
<keyword evidence="8" id="KW-0472">Membrane</keyword>
<evidence type="ECO:0000256" key="3">
    <source>
        <dbReference type="ARBA" id="ARBA00022517"/>
    </source>
</evidence>
<dbReference type="EMBL" id="CAADHO010000002">
    <property type="protein sequence ID" value="VFQ44128.1"/>
    <property type="molecule type" value="Genomic_DNA"/>
</dbReference>
<dbReference type="InterPro" id="IPR004044">
    <property type="entry name" value="KH_dom_type_2"/>
</dbReference>
<comment type="subunit">
    <text evidence="8">Monomer.</text>
</comment>
<feature type="binding site" evidence="8">
    <location>
        <begin position="66"/>
        <end position="70"/>
    </location>
    <ligand>
        <name>GTP</name>
        <dbReference type="ChEBI" id="CHEBI:37565"/>
    </ligand>
</feature>
<dbReference type="InterPro" id="IPR006073">
    <property type="entry name" value="GTP-bd"/>
</dbReference>
<evidence type="ECO:0000313" key="14">
    <source>
        <dbReference type="Proteomes" id="UP000507962"/>
    </source>
</evidence>
<keyword evidence="14" id="KW-1185">Reference proteome</keyword>
<dbReference type="PROSITE" id="PS51713">
    <property type="entry name" value="G_ERA"/>
    <property type="match status" value="1"/>
</dbReference>
<keyword evidence="6 8" id="KW-0694">RNA-binding</keyword>
<evidence type="ECO:0000256" key="6">
    <source>
        <dbReference type="ARBA" id="ARBA00022884"/>
    </source>
</evidence>
<keyword evidence="5 8" id="KW-0547">Nucleotide-binding</keyword>
<dbReference type="Gene3D" id="3.40.50.300">
    <property type="entry name" value="P-loop containing nucleotide triphosphate hydrolases"/>
    <property type="match status" value="1"/>
</dbReference>
<feature type="domain" description="KH type-2" evidence="11">
    <location>
        <begin position="209"/>
        <end position="285"/>
    </location>
</feature>
<evidence type="ECO:0000259" key="11">
    <source>
        <dbReference type="PROSITE" id="PS50823"/>
    </source>
</evidence>
<keyword evidence="8" id="KW-0963">Cytoplasm</keyword>
<dbReference type="InterPro" id="IPR005225">
    <property type="entry name" value="Small_GTP-bd"/>
</dbReference>
<feature type="domain" description="Era-type G" evidence="12">
    <location>
        <begin position="11"/>
        <end position="178"/>
    </location>
</feature>
<feature type="region of interest" description="G4" evidence="9">
    <location>
        <begin position="128"/>
        <end position="131"/>
    </location>
</feature>
<feature type="binding site" evidence="8">
    <location>
        <begin position="19"/>
        <end position="26"/>
    </location>
    <ligand>
        <name>GTP</name>
        <dbReference type="ChEBI" id="CHEBI:37565"/>
    </ligand>
</feature>
<dbReference type="GO" id="GO:0005829">
    <property type="term" value="C:cytosol"/>
    <property type="evidence" value="ECO:0007669"/>
    <property type="project" value="TreeGrafter"/>
</dbReference>
<evidence type="ECO:0000256" key="4">
    <source>
        <dbReference type="ARBA" id="ARBA00022519"/>
    </source>
</evidence>
<dbReference type="Proteomes" id="UP000507962">
    <property type="component" value="Unassembled WGS sequence"/>
</dbReference>
<comment type="function">
    <text evidence="8">An essential GTPase that binds both GDP and GTP, with rapid nucleotide exchange. Plays a role in 16S rRNA processing and 30S ribosomal subunit biogenesis and possibly also in cell cycle regulation and energy metabolism.</text>
</comment>
<keyword evidence="8" id="KW-1003">Cell membrane</keyword>
<evidence type="ECO:0000256" key="5">
    <source>
        <dbReference type="ARBA" id="ARBA00022741"/>
    </source>
</evidence>
<evidence type="ECO:0000256" key="7">
    <source>
        <dbReference type="ARBA" id="ARBA00023134"/>
    </source>
</evidence>
<evidence type="ECO:0000259" key="12">
    <source>
        <dbReference type="PROSITE" id="PS51713"/>
    </source>
</evidence>
<dbReference type="AlphaFoldDB" id="A0A4V6YUD0"/>
<dbReference type="InterPro" id="IPR030388">
    <property type="entry name" value="G_ERA_dom"/>
</dbReference>
<organism evidence="13 14">
    <name type="scientific">Desulfoluna butyratoxydans</name>
    <dbReference type="NCBI Taxonomy" id="231438"/>
    <lineage>
        <taxon>Bacteria</taxon>
        <taxon>Pseudomonadati</taxon>
        <taxon>Thermodesulfobacteriota</taxon>
        <taxon>Desulfobacteria</taxon>
        <taxon>Desulfobacterales</taxon>
        <taxon>Desulfolunaceae</taxon>
        <taxon>Desulfoluna</taxon>
    </lineage>
</organism>
<dbReference type="InterPro" id="IPR015946">
    <property type="entry name" value="KH_dom-like_a/b"/>
</dbReference>
<sequence>MENTHDFNGFKSGFVALVGAPNAGKSTLMNKLLGEKLSITSRKPQTTRHRILGVVHREEMQLVFVDTPGVHKSNRALNVRMVDVALTALGDVDVVVFMTDVHEPDEESDAYLVGQLKKVNRPVILALNKVDRIKKPEVLAHIEKWRSIHDFHAIIPLSAKHGDQVDSLLSEIAKIMPEGPPFYPEDVITDLPERFFVAEMVREKIFRLTGQEIPYSTAVTVDTFTREKKLVHVEATIHVERDSQKGIIIGKKGTKLKAIGEEARKAIEEMVGKKVFLKLFVRVEKNWCKDTKAIRRLGI</sequence>
<dbReference type="PANTHER" id="PTHR42698">
    <property type="entry name" value="GTPASE ERA"/>
    <property type="match status" value="1"/>
</dbReference>
<evidence type="ECO:0000256" key="10">
    <source>
        <dbReference type="RuleBase" id="RU003761"/>
    </source>
</evidence>
<accession>A0A4V6YUD0</accession>
<keyword evidence="3 8" id="KW-0690">Ribosome biogenesis</keyword>
<dbReference type="GO" id="GO:0003924">
    <property type="term" value="F:GTPase activity"/>
    <property type="evidence" value="ECO:0007669"/>
    <property type="project" value="UniProtKB-UniRule"/>
</dbReference>
<keyword evidence="7 8" id="KW-0342">GTP-binding</keyword>
<dbReference type="HAMAP" id="MF_00367">
    <property type="entry name" value="GTPase_Era"/>
    <property type="match status" value="1"/>
</dbReference>
<evidence type="ECO:0000256" key="2">
    <source>
        <dbReference type="ARBA" id="ARBA00020484"/>
    </source>
</evidence>
<dbReference type="PANTHER" id="PTHR42698:SF1">
    <property type="entry name" value="GTPASE ERA, MITOCHONDRIAL"/>
    <property type="match status" value="1"/>
</dbReference>
<proteinExistence type="inferred from homology"/>
<dbReference type="NCBIfam" id="TIGR00436">
    <property type="entry name" value="era"/>
    <property type="match status" value="1"/>
</dbReference>
<keyword evidence="8" id="KW-0699">rRNA-binding</keyword>
<dbReference type="NCBIfam" id="TIGR00231">
    <property type="entry name" value="small_GTP"/>
    <property type="match status" value="1"/>
</dbReference>
<name>A0A4V6YUD0_9BACT</name>
<dbReference type="GO" id="GO:0005886">
    <property type="term" value="C:plasma membrane"/>
    <property type="evidence" value="ECO:0007669"/>
    <property type="project" value="UniProtKB-SubCell"/>
</dbReference>
<dbReference type="PROSITE" id="PS50823">
    <property type="entry name" value="KH_TYPE_2"/>
    <property type="match status" value="1"/>
</dbReference>
<dbReference type="InterPro" id="IPR027417">
    <property type="entry name" value="P-loop_NTPase"/>
</dbReference>
<comment type="similarity">
    <text evidence="1 8 9 10">Belongs to the TRAFAC class TrmE-Era-EngA-EngB-Septin-like GTPase superfamily. Era GTPase family.</text>
</comment>
<evidence type="ECO:0000313" key="13">
    <source>
        <dbReference type="EMBL" id="VFQ44128.1"/>
    </source>
</evidence>
<dbReference type="NCBIfam" id="NF000908">
    <property type="entry name" value="PRK00089.1"/>
    <property type="match status" value="1"/>
</dbReference>
<dbReference type="Pfam" id="PF01926">
    <property type="entry name" value="MMR_HSR1"/>
    <property type="match status" value="1"/>
</dbReference>
<dbReference type="FunFam" id="3.30.300.20:FF:000003">
    <property type="entry name" value="GTPase Era"/>
    <property type="match status" value="1"/>
</dbReference>
<feature type="region of interest" description="G1" evidence="9">
    <location>
        <begin position="19"/>
        <end position="26"/>
    </location>
</feature>
<reference evidence="13 14" key="1">
    <citation type="submission" date="2019-03" db="EMBL/GenBank/DDBJ databases">
        <authorList>
            <person name="Nijsse B."/>
        </authorList>
    </citation>
    <scope>NUCLEOTIDE SEQUENCE [LARGE SCALE GENOMIC DNA]</scope>
    <source>
        <strain evidence="13">Desulfoluna butyratoxydans MSL71</strain>
    </source>
</reference>
<feature type="region of interest" description="G2" evidence="9">
    <location>
        <begin position="45"/>
        <end position="49"/>
    </location>
</feature>